<evidence type="ECO:0000313" key="2">
    <source>
        <dbReference type="EMBL" id="ARN81580.1"/>
    </source>
</evidence>
<dbReference type="KEGG" id="mbry:B1812_11445"/>
<dbReference type="EMBL" id="CP019948">
    <property type="protein sequence ID" value="ARN81580.1"/>
    <property type="molecule type" value="Genomic_DNA"/>
</dbReference>
<proteinExistence type="predicted"/>
<accession>A0A1W6MVF3</accession>
<keyword evidence="3" id="KW-1185">Reference proteome</keyword>
<dbReference type="OrthoDB" id="8444929at2"/>
<feature type="compositionally biased region" description="Basic and acidic residues" evidence="1">
    <location>
        <begin position="118"/>
        <end position="127"/>
    </location>
</feature>
<evidence type="ECO:0000313" key="3">
    <source>
        <dbReference type="Proteomes" id="UP000193978"/>
    </source>
</evidence>
<dbReference type="Proteomes" id="UP000193978">
    <property type="component" value="Chromosome"/>
</dbReference>
<dbReference type="STRING" id="655015.B1812_11445"/>
<dbReference type="RefSeq" id="WP_085771696.1">
    <property type="nucleotide sequence ID" value="NZ_AP027149.1"/>
</dbReference>
<feature type="region of interest" description="Disordered" evidence="1">
    <location>
        <begin position="117"/>
        <end position="150"/>
    </location>
</feature>
<organism evidence="2 3">
    <name type="scientific">Methylocystis bryophila</name>
    <dbReference type="NCBI Taxonomy" id="655015"/>
    <lineage>
        <taxon>Bacteria</taxon>
        <taxon>Pseudomonadati</taxon>
        <taxon>Pseudomonadota</taxon>
        <taxon>Alphaproteobacteria</taxon>
        <taxon>Hyphomicrobiales</taxon>
        <taxon>Methylocystaceae</taxon>
        <taxon>Methylocystis</taxon>
    </lineage>
</organism>
<dbReference type="AlphaFoldDB" id="A0A1W6MVF3"/>
<sequence length="351" mass="37906">MAARSFGAIREYGLEAPGHARGPSCDGDGPALGPVRLLIKIDGEFTPRPLEELNRLFTRIFARPIDCAGLTSGLHAVARALNAGDIALAMIATTQMRLPTLSEHEARRAAAPVCLAKASEDDPDHPGWPRGTPGGRGGKFRPKDAAGEGSRAVQRIKTGEALEQFRRRALIRAALRELLSPARVLRLLGEAAANVVPILDAAADAAMVADIASMAADYAQLKRDAAAALEFAKHGPYKLEDLFVDTEERSFSSFAALKKVEVEKFYGPAGDGWEYHHIVEQNQQGTISASEINSTRNVIRIPKLLHEEINGAYARKNESLGASLRQSLESGRFDQQYRAGIGVLRDLGVIE</sequence>
<name>A0A1W6MVF3_9HYPH</name>
<gene>
    <name evidence="2" type="ORF">B1812_11445</name>
</gene>
<evidence type="ECO:0000256" key="1">
    <source>
        <dbReference type="SAM" id="MobiDB-lite"/>
    </source>
</evidence>
<protein>
    <submittedName>
        <fullName evidence="2">Uncharacterized protein</fullName>
    </submittedName>
</protein>
<reference evidence="2 3" key="1">
    <citation type="submission" date="2017-02" db="EMBL/GenBank/DDBJ databases">
        <authorList>
            <person name="Peterson S.W."/>
        </authorList>
    </citation>
    <scope>NUCLEOTIDE SEQUENCE [LARGE SCALE GENOMIC DNA]</scope>
    <source>
        <strain evidence="2 3">S285</strain>
    </source>
</reference>